<accession>A0AAV2YH09</accession>
<reference evidence="1" key="2">
    <citation type="journal article" date="2023" name="Microbiol Resour">
        <title>Decontamination and Annotation of the Draft Genome Sequence of the Oomycete Lagenidium giganteum ARSEF 373.</title>
        <authorList>
            <person name="Morgan W.R."/>
            <person name="Tartar A."/>
        </authorList>
    </citation>
    <scope>NUCLEOTIDE SEQUENCE</scope>
    <source>
        <strain evidence="1">ARSEF 373</strain>
    </source>
</reference>
<dbReference type="Proteomes" id="UP001146120">
    <property type="component" value="Unassembled WGS sequence"/>
</dbReference>
<protein>
    <submittedName>
        <fullName evidence="1">Uncharacterized protein</fullName>
    </submittedName>
</protein>
<dbReference type="EMBL" id="DAKRPA010000367">
    <property type="protein sequence ID" value="DAZ92916.1"/>
    <property type="molecule type" value="Genomic_DNA"/>
</dbReference>
<comment type="caution">
    <text evidence="1">The sequence shown here is derived from an EMBL/GenBank/DDBJ whole genome shotgun (WGS) entry which is preliminary data.</text>
</comment>
<reference evidence="1" key="1">
    <citation type="submission" date="2022-11" db="EMBL/GenBank/DDBJ databases">
        <authorList>
            <person name="Morgan W.R."/>
            <person name="Tartar A."/>
        </authorList>
    </citation>
    <scope>NUCLEOTIDE SEQUENCE</scope>
    <source>
        <strain evidence="1">ARSEF 373</strain>
    </source>
</reference>
<proteinExistence type="predicted"/>
<organism evidence="1 2">
    <name type="scientific">Lagenidium giganteum</name>
    <dbReference type="NCBI Taxonomy" id="4803"/>
    <lineage>
        <taxon>Eukaryota</taxon>
        <taxon>Sar</taxon>
        <taxon>Stramenopiles</taxon>
        <taxon>Oomycota</taxon>
        <taxon>Peronosporomycetes</taxon>
        <taxon>Pythiales</taxon>
        <taxon>Pythiaceae</taxon>
    </lineage>
</organism>
<feature type="non-terminal residue" evidence="1">
    <location>
        <position position="1"/>
    </location>
</feature>
<evidence type="ECO:0000313" key="1">
    <source>
        <dbReference type="EMBL" id="DAZ92916.1"/>
    </source>
</evidence>
<keyword evidence="2" id="KW-1185">Reference proteome</keyword>
<gene>
    <name evidence="1" type="ORF">N0F65_011321</name>
</gene>
<evidence type="ECO:0000313" key="2">
    <source>
        <dbReference type="Proteomes" id="UP001146120"/>
    </source>
</evidence>
<sequence>EGQHFQSRKACTRHIHDFALAQGKRAVTDQKRSDGASFRYVCNNARSSCEHIEAA</sequence>
<dbReference type="AlphaFoldDB" id="A0AAV2YH09"/>
<name>A0AAV2YH09_9STRA</name>